<protein>
    <submittedName>
        <fullName evidence="1">Uncharacterized protein</fullName>
    </submittedName>
</protein>
<keyword evidence="2" id="KW-1185">Reference proteome</keyword>
<proteinExistence type="predicted"/>
<evidence type="ECO:0000313" key="1">
    <source>
        <dbReference type="EMBL" id="KRX40671.1"/>
    </source>
</evidence>
<name>A0A0V0TNP1_9BILA</name>
<dbReference type="EMBL" id="JYDJ01000193">
    <property type="protein sequence ID" value="KRX40671.1"/>
    <property type="molecule type" value="Genomic_DNA"/>
</dbReference>
<organism evidence="1 2">
    <name type="scientific">Trichinella murrelli</name>
    <dbReference type="NCBI Taxonomy" id="144512"/>
    <lineage>
        <taxon>Eukaryota</taxon>
        <taxon>Metazoa</taxon>
        <taxon>Ecdysozoa</taxon>
        <taxon>Nematoda</taxon>
        <taxon>Enoplea</taxon>
        <taxon>Dorylaimia</taxon>
        <taxon>Trichinellida</taxon>
        <taxon>Trichinellidae</taxon>
        <taxon>Trichinella</taxon>
    </lineage>
</organism>
<accession>A0A0V0TNP1</accession>
<gene>
    <name evidence="1" type="ORF">T05_8259</name>
</gene>
<evidence type="ECO:0000313" key="2">
    <source>
        <dbReference type="Proteomes" id="UP000055048"/>
    </source>
</evidence>
<dbReference type="Proteomes" id="UP000055048">
    <property type="component" value="Unassembled WGS sequence"/>
</dbReference>
<reference evidence="1 2" key="1">
    <citation type="submission" date="2015-01" db="EMBL/GenBank/DDBJ databases">
        <title>Evolution of Trichinella species and genotypes.</title>
        <authorList>
            <person name="Korhonen P.K."/>
            <person name="Edoardo P."/>
            <person name="Giuseppe L.R."/>
            <person name="Gasser R.B."/>
        </authorList>
    </citation>
    <scope>NUCLEOTIDE SEQUENCE [LARGE SCALE GENOMIC DNA]</scope>
    <source>
        <strain evidence="1">ISS417</strain>
    </source>
</reference>
<sequence>MVGTKESLLSTGVQNAVLGAPDSATLATLDDPFCTGHCPAKFHQQTCKDKEQATS</sequence>
<comment type="caution">
    <text evidence="1">The sequence shown here is derived from an EMBL/GenBank/DDBJ whole genome shotgun (WGS) entry which is preliminary data.</text>
</comment>
<dbReference type="AlphaFoldDB" id="A0A0V0TNP1"/>